<feature type="compositionally biased region" description="Low complexity" evidence="7">
    <location>
        <begin position="71"/>
        <end position="91"/>
    </location>
</feature>
<name>F0RMT2_DEIPM</name>
<dbReference type="InterPro" id="IPR051811">
    <property type="entry name" value="Cytochrome_c550/c551-like"/>
</dbReference>
<evidence type="ECO:0000259" key="9">
    <source>
        <dbReference type="PROSITE" id="PS51007"/>
    </source>
</evidence>
<accession>F0RMT2</accession>
<dbReference type="Gene3D" id="1.10.760.10">
    <property type="entry name" value="Cytochrome c-like domain"/>
    <property type="match status" value="1"/>
</dbReference>
<dbReference type="InterPro" id="IPR009056">
    <property type="entry name" value="Cyt_c-like_dom"/>
</dbReference>
<dbReference type="AlphaFoldDB" id="F0RMT2"/>
<evidence type="ECO:0000256" key="2">
    <source>
        <dbReference type="ARBA" id="ARBA00022617"/>
    </source>
</evidence>
<evidence type="ECO:0000256" key="1">
    <source>
        <dbReference type="ARBA" id="ARBA00022448"/>
    </source>
</evidence>
<sequence length="246" mass="23560">MTTLKARMTQGNVVSWLTGILLGLVLGVALLIVTNAGAPSAKDPVEGGVAVTADASANEAAQKGNTPETAGISQGSQGGVSDSSTGGSQTTAPTVGDPATTASGGDGGEAQAAPSDPSEGSGTSNDASGASTAADASGSAASASGTATEGQAEGDAAGTAAQGDAAAGQTLFAGTCGGCHGAQGQGALGPAMTANANQWDLAGFTQTLREGKTPDGRELAPTMPRFSEGQLSDQDIANIHAWVQSL</sequence>
<dbReference type="GO" id="GO:0046872">
    <property type="term" value="F:metal ion binding"/>
    <property type="evidence" value="ECO:0007669"/>
    <property type="project" value="UniProtKB-KW"/>
</dbReference>
<dbReference type="KEGG" id="dpt:Deipr_2019"/>
<keyword evidence="8" id="KW-1133">Transmembrane helix</keyword>
<protein>
    <submittedName>
        <fullName evidence="10">Cytochrome c class I</fullName>
    </submittedName>
</protein>
<evidence type="ECO:0000313" key="10">
    <source>
        <dbReference type="EMBL" id="ADY27150.1"/>
    </source>
</evidence>
<dbReference type="Pfam" id="PF00034">
    <property type="entry name" value="Cytochrom_C"/>
    <property type="match status" value="1"/>
</dbReference>
<evidence type="ECO:0000256" key="3">
    <source>
        <dbReference type="ARBA" id="ARBA00022723"/>
    </source>
</evidence>
<dbReference type="Proteomes" id="UP000007718">
    <property type="component" value="Chromosome"/>
</dbReference>
<keyword evidence="8" id="KW-0812">Transmembrane</keyword>
<evidence type="ECO:0000256" key="7">
    <source>
        <dbReference type="SAM" id="MobiDB-lite"/>
    </source>
</evidence>
<dbReference type="HOGENOM" id="CLU_098576_0_0_0"/>
<dbReference type="OrthoDB" id="74193at2"/>
<dbReference type="RefSeq" id="WP_013615758.1">
    <property type="nucleotide sequence ID" value="NC_015161.1"/>
</dbReference>
<reference evidence="11" key="1">
    <citation type="submission" date="2011-02" db="EMBL/GenBank/DDBJ databases">
        <title>The complete sequence of chromosome of Deinococcus proteolyticus DSM 20540.</title>
        <authorList>
            <consortium name="US DOE Joint Genome Institute (JGI-PGF)"/>
            <person name="Lucas S."/>
            <person name="Copeland A."/>
            <person name="Lapidus A."/>
            <person name="Bruce D."/>
            <person name="Goodwin L."/>
            <person name="Pitluck S."/>
            <person name="Kyrpides N."/>
            <person name="Mavromatis K."/>
            <person name="Pagani I."/>
            <person name="Ivanova N."/>
            <person name="Ovchinnikova G."/>
            <person name="Zeytun A."/>
            <person name="Detter J.C."/>
            <person name="Han C."/>
            <person name="Land M."/>
            <person name="Hauser L."/>
            <person name="Markowitz V."/>
            <person name="Cheng J.-F."/>
            <person name="Hugenholtz P."/>
            <person name="Woyke T."/>
            <person name="Wu D."/>
            <person name="Pukall R."/>
            <person name="Steenblock K."/>
            <person name="Brambilla E."/>
            <person name="Klenk H.-P."/>
            <person name="Eisen J.A."/>
        </authorList>
    </citation>
    <scope>NUCLEOTIDE SEQUENCE [LARGE SCALE GENOMIC DNA]</scope>
    <source>
        <strain evidence="11">ATCC 35074 / DSM 20540 / JCM 6276 / NBRC 101906 / NCIMB 13154 / VKM Ac-1939 / CCM 2703 / MRP</strain>
    </source>
</reference>
<dbReference type="GO" id="GO:0020037">
    <property type="term" value="F:heme binding"/>
    <property type="evidence" value="ECO:0007669"/>
    <property type="project" value="InterPro"/>
</dbReference>
<feature type="domain" description="Cytochrome c" evidence="9">
    <location>
        <begin position="163"/>
        <end position="246"/>
    </location>
</feature>
<dbReference type="STRING" id="693977.Deipr_2019"/>
<keyword evidence="5 6" id="KW-0408">Iron</keyword>
<organism evidence="10 11">
    <name type="scientific">Deinococcus proteolyticus (strain ATCC 35074 / DSM 20540 / JCM 6276 / NBRC 101906 / NCIMB 13154 / VKM Ac-1939 / CCM 2703 / MRP)</name>
    <dbReference type="NCBI Taxonomy" id="693977"/>
    <lineage>
        <taxon>Bacteria</taxon>
        <taxon>Thermotogati</taxon>
        <taxon>Deinococcota</taxon>
        <taxon>Deinococci</taxon>
        <taxon>Deinococcales</taxon>
        <taxon>Deinococcaceae</taxon>
        <taxon>Deinococcus</taxon>
    </lineage>
</organism>
<keyword evidence="1" id="KW-0813">Transport</keyword>
<dbReference type="PANTHER" id="PTHR37823:SF1">
    <property type="entry name" value="CYTOCHROME C-553-LIKE"/>
    <property type="match status" value="1"/>
</dbReference>
<dbReference type="SUPFAM" id="SSF46626">
    <property type="entry name" value="Cytochrome c"/>
    <property type="match status" value="1"/>
</dbReference>
<evidence type="ECO:0000256" key="4">
    <source>
        <dbReference type="ARBA" id="ARBA00022982"/>
    </source>
</evidence>
<evidence type="ECO:0000256" key="8">
    <source>
        <dbReference type="SAM" id="Phobius"/>
    </source>
</evidence>
<dbReference type="PANTHER" id="PTHR37823">
    <property type="entry name" value="CYTOCHROME C-553-LIKE"/>
    <property type="match status" value="1"/>
</dbReference>
<keyword evidence="2 6" id="KW-0349">Heme</keyword>
<keyword evidence="8" id="KW-0472">Membrane</keyword>
<keyword evidence="4" id="KW-0249">Electron transport</keyword>
<dbReference type="GO" id="GO:0009055">
    <property type="term" value="F:electron transfer activity"/>
    <property type="evidence" value="ECO:0007669"/>
    <property type="project" value="InterPro"/>
</dbReference>
<dbReference type="eggNOG" id="COG2010">
    <property type="taxonomic scope" value="Bacteria"/>
</dbReference>
<feature type="compositionally biased region" description="Low complexity" evidence="7">
    <location>
        <begin position="120"/>
        <end position="159"/>
    </location>
</feature>
<dbReference type="InterPro" id="IPR036909">
    <property type="entry name" value="Cyt_c-like_dom_sf"/>
</dbReference>
<dbReference type="PROSITE" id="PS51007">
    <property type="entry name" value="CYTC"/>
    <property type="match status" value="1"/>
</dbReference>
<feature type="region of interest" description="Disordered" evidence="7">
    <location>
        <begin position="58"/>
        <end position="159"/>
    </location>
</feature>
<keyword evidence="3 6" id="KW-0479">Metal-binding</keyword>
<keyword evidence="11" id="KW-1185">Reference proteome</keyword>
<feature type="transmembrane region" description="Helical" evidence="8">
    <location>
        <begin position="12"/>
        <end position="33"/>
    </location>
</feature>
<evidence type="ECO:0000313" key="11">
    <source>
        <dbReference type="Proteomes" id="UP000007718"/>
    </source>
</evidence>
<evidence type="ECO:0000256" key="6">
    <source>
        <dbReference type="PROSITE-ProRule" id="PRU00433"/>
    </source>
</evidence>
<dbReference type="EMBL" id="CP002536">
    <property type="protein sequence ID" value="ADY27150.1"/>
    <property type="molecule type" value="Genomic_DNA"/>
</dbReference>
<evidence type="ECO:0000256" key="5">
    <source>
        <dbReference type="ARBA" id="ARBA00023004"/>
    </source>
</evidence>
<proteinExistence type="predicted"/>
<gene>
    <name evidence="10" type="ordered locus">Deipr_2019</name>
</gene>
<reference evidence="10 11" key="2">
    <citation type="journal article" date="2012" name="Stand. Genomic Sci.">
        <title>Complete genome sequence of the orange-red pigmented, radioresistant Deinococcus proteolyticus type strain (MRP(T)).</title>
        <authorList>
            <person name="Copeland A."/>
            <person name="Zeytun A."/>
            <person name="Yassawong M."/>
            <person name="Nolan M."/>
            <person name="Lucas S."/>
            <person name="Hammon N."/>
            <person name="Deshpande S."/>
            <person name="Cheng J.F."/>
            <person name="Han C."/>
            <person name="Tapia R."/>
            <person name="Goodwin L.A."/>
            <person name="Pitluck S."/>
            <person name="Mavromatis K."/>
            <person name="Liolios K."/>
            <person name="Pagani I."/>
            <person name="Ivanova N."/>
            <person name="Mikhailova N."/>
            <person name="Pati A."/>
            <person name="Chen A."/>
            <person name="Palaniappan K."/>
            <person name="Land M."/>
            <person name="Hauser L."/>
            <person name="Jeffries C.D."/>
            <person name="Brambilla E.M."/>
            <person name="Rohde M."/>
            <person name="Sikorski J."/>
            <person name="Pukall R."/>
            <person name="Goker M."/>
            <person name="Detter J.C."/>
            <person name="Woyke T."/>
            <person name="Bristow J."/>
            <person name="Eisen J.A."/>
            <person name="Markowitz V."/>
            <person name="Hugenholtz P."/>
            <person name="Kyrpides N.C."/>
            <person name="Klenk H.P."/>
            <person name="Lapidus A."/>
        </authorList>
    </citation>
    <scope>NUCLEOTIDE SEQUENCE [LARGE SCALE GENOMIC DNA]</scope>
    <source>
        <strain evidence="11">ATCC 35074 / DSM 20540 / JCM 6276 / NBRC 101906 / NCIMB 13154 / VKM Ac-1939 / CCM 2703 / MRP</strain>
    </source>
</reference>